<dbReference type="SUPFAM" id="SSF51735">
    <property type="entry name" value="NAD(P)-binding Rossmann-fold domains"/>
    <property type="match status" value="1"/>
</dbReference>
<comment type="similarity">
    <text evidence="1">Belongs to the short-chain dehydrogenases/reductases (SDR) family.</text>
</comment>
<dbReference type="InterPro" id="IPR020904">
    <property type="entry name" value="Sc_DH/Rdtase_CS"/>
</dbReference>
<evidence type="ECO:0000313" key="3">
    <source>
        <dbReference type="EMBL" id="XDJ43160.1"/>
    </source>
</evidence>
<evidence type="ECO:0000256" key="2">
    <source>
        <dbReference type="SAM" id="SignalP"/>
    </source>
</evidence>
<name>A0AB39CMF6_9BURK</name>
<dbReference type="FunFam" id="3.40.50.720:FF:000084">
    <property type="entry name" value="Short-chain dehydrogenase reductase"/>
    <property type="match status" value="1"/>
</dbReference>
<reference evidence="3" key="1">
    <citation type="submission" date="2024-05" db="EMBL/GenBank/DDBJ databases">
        <authorList>
            <person name="Luo Y.-C."/>
            <person name="Nicholds J."/>
            <person name="Mortimer T."/>
            <person name="Maboni G."/>
        </authorList>
    </citation>
    <scope>NUCLEOTIDE SEQUENCE</scope>
    <source>
        <strain evidence="3">153920</strain>
    </source>
</reference>
<protein>
    <submittedName>
        <fullName evidence="3">SDR family oxidoreductase</fullName>
        <ecNumber evidence="3">1.-.-.-</ecNumber>
    </submittedName>
</protein>
<gene>
    <name evidence="3" type="ORF">ABRY99_06255</name>
</gene>
<dbReference type="RefSeq" id="WP_368643993.1">
    <property type="nucleotide sequence ID" value="NZ_CP158252.1"/>
</dbReference>
<feature type="chain" id="PRO_5044246636" evidence="2">
    <location>
        <begin position="28"/>
        <end position="250"/>
    </location>
</feature>
<keyword evidence="3" id="KW-0560">Oxidoreductase</keyword>
<feature type="signal peptide" evidence="2">
    <location>
        <begin position="1"/>
        <end position="27"/>
    </location>
</feature>
<dbReference type="EMBL" id="CP158252">
    <property type="protein sequence ID" value="XDJ43160.1"/>
    <property type="molecule type" value="Genomic_DNA"/>
</dbReference>
<sequence>MQATTPRIALITGAGAGIGLAAAKAFAAAGTRTIITGRNEARLAAAARQTSGIDYIVADASSEADAQRTIDTAIQRWGRLDVLVNNAGAGAILPLAQASASHIAAIFATNVIGPSLLTRAALPHLKAAGGTIINISSTFGHKASAGLSHYAASKAALEHMTRCWALELAADGIRVNAVAAGPTETRFLEERMKLTPEQIETVKADERARIPMGRRGEPEDVAPWIVSLAAPEAAWVTGQVLCIDGGLDVT</sequence>
<dbReference type="Pfam" id="PF13561">
    <property type="entry name" value="adh_short_C2"/>
    <property type="match status" value="1"/>
</dbReference>
<dbReference type="EC" id="1.-.-.-" evidence="3"/>
<dbReference type="PROSITE" id="PS00061">
    <property type="entry name" value="ADH_SHORT"/>
    <property type="match status" value="1"/>
</dbReference>
<organism evidence="3">
    <name type="scientific">Castellaniella ginsengisoli</name>
    <dbReference type="NCBI Taxonomy" id="546114"/>
    <lineage>
        <taxon>Bacteria</taxon>
        <taxon>Pseudomonadati</taxon>
        <taxon>Pseudomonadota</taxon>
        <taxon>Betaproteobacteria</taxon>
        <taxon>Burkholderiales</taxon>
        <taxon>Alcaligenaceae</taxon>
        <taxon>Castellaniella</taxon>
    </lineage>
</organism>
<dbReference type="GO" id="GO:0016491">
    <property type="term" value="F:oxidoreductase activity"/>
    <property type="evidence" value="ECO:0007669"/>
    <property type="project" value="UniProtKB-KW"/>
</dbReference>
<dbReference type="PANTHER" id="PTHR43975:SF2">
    <property type="entry name" value="EG:BACR7A4.14 PROTEIN-RELATED"/>
    <property type="match status" value="1"/>
</dbReference>
<dbReference type="PRINTS" id="PR00081">
    <property type="entry name" value="GDHRDH"/>
</dbReference>
<evidence type="ECO:0000256" key="1">
    <source>
        <dbReference type="ARBA" id="ARBA00006484"/>
    </source>
</evidence>
<proteinExistence type="inferred from homology"/>
<dbReference type="Gene3D" id="3.40.50.720">
    <property type="entry name" value="NAD(P)-binding Rossmann-like Domain"/>
    <property type="match status" value="1"/>
</dbReference>
<keyword evidence="2" id="KW-0732">Signal</keyword>
<accession>A0AB39CMF6</accession>
<dbReference type="PRINTS" id="PR00080">
    <property type="entry name" value="SDRFAMILY"/>
</dbReference>
<dbReference type="InterPro" id="IPR002347">
    <property type="entry name" value="SDR_fam"/>
</dbReference>
<dbReference type="AlphaFoldDB" id="A0AB39CMF6"/>
<dbReference type="CDD" id="cd05233">
    <property type="entry name" value="SDR_c"/>
    <property type="match status" value="1"/>
</dbReference>
<dbReference type="PANTHER" id="PTHR43975">
    <property type="entry name" value="ZGC:101858"/>
    <property type="match status" value="1"/>
</dbReference>
<dbReference type="InterPro" id="IPR036291">
    <property type="entry name" value="NAD(P)-bd_dom_sf"/>
</dbReference>